<keyword evidence="1" id="KW-0175">Coiled coil</keyword>
<feature type="coiled-coil region" evidence="1">
    <location>
        <begin position="32"/>
        <end position="138"/>
    </location>
</feature>
<dbReference type="AlphaFoldDB" id="A0A371EWC4"/>
<evidence type="ECO:0000313" key="3">
    <source>
        <dbReference type="EMBL" id="RDX70332.1"/>
    </source>
</evidence>
<dbReference type="Proteomes" id="UP000257109">
    <property type="component" value="Unassembled WGS sequence"/>
</dbReference>
<proteinExistence type="predicted"/>
<accession>A0A371EWC4</accession>
<feature type="region of interest" description="Disordered" evidence="2">
    <location>
        <begin position="273"/>
        <end position="357"/>
    </location>
</feature>
<protein>
    <submittedName>
        <fullName evidence="3">Kinesin-like protein KIN-12B</fullName>
    </submittedName>
</protein>
<reference evidence="3" key="1">
    <citation type="submission" date="2018-05" db="EMBL/GenBank/DDBJ databases">
        <title>Draft genome of Mucuna pruriens seed.</title>
        <authorList>
            <person name="Nnadi N.E."/>
            <person name="Vos R."/>
            <person name="Hasami M.H."/>
            <person name="Devisetty U.K."/>
            <person name="Aguiy J.C."/>
        </authorList>
    </citation>
    <scope>NUCLEOTIDE SEQUENCE [LARGE SCALE GENOMIC DNA]</scope>
    <source>
        <strain evidence="3">JCA_2017</strain>
    </source>
</reference>
<dbReference type="EMBL" id="QJKJ01011744">
    <property type="protein sequence ID" value="RDX70332.1"/>
    <property type="molecule type" value="Genomic_DNA"/>
</dbReference>
<comment type="caution">
    <text evidence="3">The sequence shown here is derived from an EMBL/GenBank/DDBJ whole genome shotgun (WGS) entry which is preliminary data.</text>
</comment>
<feature type="coiled-coil region" evidence="1">
    <location>
        <begin position="167"/>
        <end position="215"/>
    </location>
</feature>
<sequence>STKDSAKVKLEQEKGQWTEAESRWTCLTEKLRSELEASRSLAEKRKQELDTERKCAEELNKTMQVAIKGHARILEQYADLEEKHIQLLERHRKLQDGIDDVKKAASREGVRGAESKFINALAAEISALKAEKEKERQILIDENRGLHAQLKDTAEAVQASGELLVRLKEAEDSVVTAQKQAMDAEQEAAKAYKQIDKLKKKHEKEISTLNELLAKTHLPNEEIQPTFDDLVMPTYDDTKVPHNVNGQIELFCNEEDSELAKLAEQSWFSGYDTQSLQHPSQNHPQVNNPRNPRYPVAQSAHATPPLQNHSGPKPNHHHHHDPPHQTPDYTPQTSSSSLYTLQDREPSPSTAPRGISQ</sequence>
<evidence type="ECO:0000256" key="2">
    <source>
        <dbReference type="SAM" id="MobiDB-lite"/>
    </source>
</evidence>
<gene>
    <name evidence="3" type="primary">KIN12B</name>
    <name evidence="3" type="ORF">CR513_50441</name>
</gene>
<evidence type="ECO:0000313" key="4">
    <source>
        <dbReference type="Proteomes" id="UP000257109"/>
    </source>
</evidence>
<keyword evidence="4" id="KW-1185">Reference proteome</keyword>
<feature type="non-terminal residue" evidence="3">
    <location>
        <position position="1"/>
    </location>
</feature>
<evidence type="ECO:0000256" key="1">
    <source>
        <dbReference type="SAM" id="Coils"/>
    </source>
</evidence>
<name>A0A371EWC4_MUCPR</name>
<feature type="non-terminal residue" evidence="3">
    <location>
        <position position="357"/>
    </location>
</feature>
<dbReference type="OrthoDB" id="3176171at2759"/>
<feature type="compositionally biased region" description="Polar residues" evidence="2">
    <location>
        <begin position="347"/>
        <end position="357"/>
    </location>
</feature>
<organism evidence="3 4">
    <name type="scientific">Mucuna pruriens</name>
    <name type="common">Velvet bean</name>
    <name type="synonym">Dolichos pruriens</name>
    <dbReference type="NCBI Taxonomy" id="157652"/>
    <lineage>
        <taxon>Eukaryota</taxon>
        <taxon>Viridiplantae</taxon>
        <taxon>Streptophyta</taxon>
        <taxon>Embryophyta</taxon>
        <taxon>Tracheophyta</taxon>
        <taxon>Spermatophyta</taxon>
        <taxon>Magnoliopsida</taxon>
        <taxon>eudicotyledons</taxon>
        <taxon>Gunneridae</taxon>
        <taxon>Pentapetalae</taxon>
        <taxon>rosids</taxon>
        <taxon>fabids</taxon>
        <taxon>Fabales</taxon>
        <taxon>Fabaceae</taxon>
        <taxon>Papilionoideae</taxon>
        <taxon>50 kb inversion clade</taxon>
        <taxon>NPAAA clade</taxon>
        <taxon>indigoferoid/millettioid clade</taxon>
        <taxon>Phaseoleae</taxon>
        <taxon>Mucuna</taxon>
    </lineage>
</organism>
<dbReference type="STRING" id="157652.A0A371EWC4"/>
<feature type="compositionally biased region" description="Polar residues" evidence="2">
    <location>
        <begin position="273"/>
        <end position="290"/>
    </location>
</feature>